<dbReference type="InterPro" id="IPR005821">
    <property type="entry name" value="Ion_trans_dom"/>
</dbReference>
<dbReference type="AlphaFoldDB" id="A0ABD3ECI0"/>
<feature type="transmembrane region" description="Helical" evidence="13">
    <location>
        <begin position="143"/>
        <end position="168"/>
    </location>
</feature>
<comment type="function">
    <text evidence="13">Potassium channel.</text>
</comment>
<keyword evidence="12 13" id="KW-0407">Ion channel</keyword>
<evidence type="ECO:0000256" key="1">
    <source>
        <dbReference type="ARBA" id="ARBA00004141"/>
    </source>
</evidence>
<dbReference type="PRINTS" id="PR01463">
    <property type="entry name" value="EAGCHANLFMLY"/>
</dbReference>
<dbReference type="Pfam" id="PF00520">
    <property type="entry name" value="Ion_trans"/>
    <property type="match status" value="1"/>
</dbReference>
<comment type="subunit">
    <text evidence="13">The potassium channel is composed of a homo- or heterotetrameric complex of pore-forming subunits.</text>
</comment>
<dbReference type="Gene3D" id="1.10.287.70">
    <property type="match status" value="1"/>
</dbReference>
<evidence type="ECO:0000259" key="16">
    <source>
        <dbReference type="PROSITE" id="PS51490"/>
    </source>
</evidence>
<keyword evidence="11 13" id="KW-0472">Membrane</keyword>
<evidence type="ECO:0000256" key="11">
    <source>
        <dbReference type="ARBA" id="ARBA00023136"/>
    </source>
</evidence>
<comment type="domain">
    <text evidence="13">The segment S4 is probably the voltage-sensor and is characterized by a series of positively charged amino acids. The pore-forming region H5 is enclosed by the transmembrane segments S5 and S6 in the Shaker-type (1P/6TM) and contains the GYGD signature motif which seems to be involved in potassium selectivity.</text>
</comment>
<proteinExistence type="inferred from homology"/>
<dbReference type="EMBL" id="JAVIJP010000007">
    <property type="protein sequence ID" value="KAL3650845.1"/>
    <property type="molecule type" value="Genomic_DNA"/>
</dbReference>
<dbReference type="Proteomes" id="UP001632038">
    <property type="component" value="Unassembled WGS sequence"/>
</dbReference>
<dbReference type="SMART" id="SM00100">
    <property type="entry name" value="cNMP"/>
    <property type="match status" value="1"/>
</dbReference>
<dbReference type="Pfam" id="PF00027">
    <property type="entry name" value="cNMP_binding"/>
    <property type="match status" value="1"/>
</dbReference>
<dbReference type="InterPro" id="IPR045319">
    <property type="entry name" value="KAT/AKT"/>
</dbReference>
<evidence type="ECO:0000313" key="18">
    <source>
        <dbReference type="Proteomes" id="UP001632038"/>
    </source>
</evidence>
<evidence type="ECO:0000256" key="3">
    <source>
        <dbReference type="ARBA" id="ARBA00022448"/>
    </source>
</evidence>
<comment type="subcellular location">
    <subcellularLocation>
        <location evidence="1 13">Membrane</location>
        <topology evidence="1 13">Multi-pass membrane protein</topology>
    </subcellularLocation>
</comment>
<dbReference type="InterPro" id="IPR021789">
    <property type="entry name" value="KHA_dom"/>
</dbReference>
<reference evidence="18" key="1">
    <citation type="journal article" date="2024" name="IScience">
        <title>Strigolactones Initiate the Formation of Haustorium-like Structures in Castilleja.</title>
        <authorList>
            <person name="Buerger M."/>
            <person name="Peterson D."/>
            <person name="Chory J."/>
        </authorList>
    </citation>
    <scope>NUCLEOTIDE SEQUENCE [LARGE SCALE GENOMIC DNA]</scope>
</reference>
<evidence type="ECO:0000256" key="9">
    <source>
        <dbReference type="ARBA" id="ARBA00022989"/>
    </source>
</evidence>
<comment type="caution">
    <text evidence="17">The sequence shown here is derived from an EMBL/GenBank/DDBJ whole genome shotgun (WGS) entry which is preliminary data.</text>
</comment>
<dbReference type="Gene3D" id="2.60.120.10">
    <property type="entry name" value="Jelly Rolls"/>
    <property type="match status" value="1"/>
</dbReference>
<protein>
    <recommendedName>
        <fullName evidence="13">Potassium channel</fullName>
    </recommendedName>
</protein>
<organism evidence="17 18">
    <name type="scientific">Castilleja foliolosa</name>
    <dbReference type="NCBI Taxonomy" id="1961234"/>
    <lineage>
        <taxon>Eukaryota</taxon>
        <taxon>Viridiplantae</taxon>
        <taxon>Streptophyta</taxon>
        <taxon>Embryophyta</taxon>
        <taxon>Tracheophyta</taxon>
        <taxon>Spermatophyta</taxon>
        <taxon>Magnoliopsida</taxon>
        <taxon>eudicotyledons</taxon>
        <taxon>Gunneridae</taxon>
        <taxon>Pentapetalae</taxon>
        <taxon>asterids</taxon>
        <taxon>lamiids</taxon>
        <taxon>Lamiales</taxon>
        <taxon>Orobanchaceae</taxon>
        <taxon>Pedicularideae</taxon>
        <taxon>Castillejinae</taxon>
        <taxon>Castilleja</taxon>
    </lineage>
</organism>
<dbReference type="InterPro" id="IPR014710">
    <property type="entry name" value="RmlC-like_jellyroll"/>
</dbReference>
<comment type="domain">
    <text evidence="13">The KHA domain (rich in hydrophobic and acidic residues) present in the C-terminal part is likely to be important for tetramerization.</text>
</comment>
<evidence type="ECO:0000256" key="8">
    <source>
        <dbReference type="ARBA" id="ARBA00022958"/>
    </source>
</evidence>
<evidence type="ECO:0000256" key="2">
    <source>
        <dbReference type="ARBA" id="ARBA00007929"/>
    </source>
</evidence>
<dbReference type="GO" id="GO:0005249">
    <property type="term" value="F:voltage-gated potassium channel activity"/>
    <property type="evidence" value="ECO:0007669"/>
    <property type="project" value="UniProtKB-UniRule"/>
</dbReference>
<dbReference type="PROSITE" id="PS50042">
    <property type="entry name" value="CNMP_BINDING_3"/>
    <property type="match status" value="1"/>
</dbReference>
<evidence type="ECO:0000256" key="7">
    <source>
        <dbReference type="ARBA" id="ARBA00022882"/>
    </source>
</evidence>
<dbReference type="Pfam" id="PF11834">
    <property type="entry name" value="KHA"/>
    <property type="match status" value="1"/>
</dbReference>
<feature type="region of interest" description="Disordered" evidence="14">
    <location>
        <begin position="390"/>
        <end position="422"/>
    </location>
</feature>
<evidence type="ECO:0000259" key="15">
    <source>
        <dbReference type="PROSITE" id="PS50042"/>
    </source>
</evidence>
<feature type="transmembrane region" description="Helical" evidence="13">
    <location>
        <begin position="68"/>
        <end position="87"/>
    </location>
</feature>
<evidence type="ECO:0000256" key="14">
    <source>
        <dbReference type="SAM" id="MobiDB-lite"/>
    </source>
</evidence>
<feature type="domain" description="Cyclic nucleotide-binding" evidence="15">
    <location>
        <begin position="245"/>
        <end position="364"/>
    </location>
</feature>
<keyword evidence="3 13" id="KW-0813">Transport</keyword>
<dbReference type="InterPro" id="IPR000595">
    <property type="entry name" value="cNMP-bd_dom"/>
</dbReference>
<dbReference type="GO" id="GO:0034702">
    <property type="term" value="C:monoatomic ion channel complex"/>
    <property type="evidence" value="ECO:0007669"/>
    <property type="project" value="UniProtKB-KW"/>
</dbReference>
<evidence type="ECO:0000256" key="10">
    <source>
        <dbReference type="ARBA" id="ARBA00023065"/>
    </source>
</evidence>
<evidence type="ECO:0000256" key="5">
    <source>
        <dbReference type="ARBA" id="ARBA00022692"/>
    </source>
</evidence>
<dbReference type="SUPFAM" id="SSF81324">
    <property type="entry name" value="Voltage-gated potassium channels"/>
    <property type="match status" value="1"/>
</dbReference>
<evidence type="ECO:0000256" key="6">
    <source>
        <dbReference type="ARBA" id="ARBA00022826"/>
    </source>
</evidence>
<keyword evidence="10 13" id="KW-0406">Ion transport</keyword>
<keyword evidence="5 13" id="KW-0812">Transmembrane</keyword>
<dbReference type="CDD" id="cd00038">
    <property type="entry name" value="CAP_ED"/>
    <property type="match status" value="1"/>
</dbReference>
<dbReference type="InterPro" id="IPR018490">
    <property type="entry name" value="cNMP-bd_dom_sf"/>
</dbReference>
<feature type="transmembrane region" description="Helical" evidence="13">
    <location>
        <begin position="112"/>
        <end position="131"/>
    </location>
</feature>
<dbReference type="InterPro" id="IPR003938">
    <property type="entry name" value="K_chnl_volt-dep_EAG/ELK/ERG"/>
</dbReference>
<keyword evidence="8 13" id="KW-0630">Potassium</keyword>
<keyword evidence="6 13" id="KW-0631">Potassium channel</keyword>
<evidence type="ECO:0000313" key="17">
    <source>
        <dbReference type="EMBL" id="KAL3650845.1"/>
    </source>
</evidence>
<keyword evidence="7 13" id="KW-0851">Voltage-gated channel</keyword>
<dbReference type="FunFam" id="2.60.120.10:FF:000074">
    <property type="entry name" value="Potassium channel KAT2"/>
    <property type="match status" value="1"/>
</dbReference>
<keyword evidence="9 13" id="KW-1133">Transmembrane helix</keyword>
<dbReference type="PANTHER" id="PTHR45743:SF27">
    <property type="entry name" value="POTASSIUM CHANNEL KAT3"/>
    <property type="match status" value="1"/>
</dbReference>
<keyword evidence="4 13" id="KW-0633">Potassium transport</keyword>
<comment type="caution">
    <text evidence="13">Lacks conserved residue(s) required for the propagation of feature annotation.</text>
</comment>
<dbReference type="SUPFAM" id="SSF51206">
    <property type="entry name" value="cAMP-binding domain-like"/>
    <property type="match status" value="1"/>
</dbReference>
<name>A0ABD3ECI0_9LAMI</name>
<evidence type="ECO:0000256" key="12">
    <source>
        <dbReference type="ARBA" id="ARBA00023303"/>
    </source>
</evidence>
<evidence type="ECO:0000256" key="13">
    <source>
        <dbReference type="RuleBase" id="RU369015"/>
    </source>
</evidence>
<accession>A0ABD3ECI0</accession>
<feature type="domain" description="KHA" evidence="16">
    <location>
        <begin position="422"/>
        <end position="490"/>
    </location>
</feature>
<keyword evidence="18" id="KW-1185">Reference proteome</keyword>
<gene>
    <name evidence="17" type="ORF">CASFOL_007248</name>
</gene>
<evidence type="ECO:0000256" key="4">
    <source>
        <dbReference type="ARBA" id="ARBA00022538"/>
    </source>
</evidence>
<dbReference type="PANTHER" id="PTHR45743">
    <property type="entry name" value="POTASSIUM CHANNEL AKT1"/>
    <property type="match status" value="1"/>
</dbReference>
<feature type="compositionally biased region" description="Polar residues" evidence="14">
    <location>
        <begin position="396"/>
        <end position="414"/>
    </location>
</feature>
<comment type="similarity">
    <text evidence="2 13">Belongs to the potassium channel family. Plant (TC 1.A.1.4) subfamily.</text>
</comment>
<dbReference type="PROSITE" id="PS51490">
    <property type="entry name" value="KHA"/>
    <property type="match status" value="1"/>
</dbReference>
<sequence length="490" mass="55178">MGFGIPISYVHRSIVHPGITSFSLGKCNVVKFSVSSTCSGYGGSGVSANFSLGWRRTLASATSGQDAANSYVTLFAVHIAGCFYYWLATHYRESDNTWIGVTMPDFKTRSVWLGYTYAMYWSIVTLTTTGYGDLHAVNTGEKVFSIFYMLFNIGLTAYLIGNMTNLIVHSSTRTFAMRDAIHEILRYASKNRLPEVLKEQMLAHITLKFKTAELQQEEVLQDLPKAIRTGIAQHLFRTIVKNSYLFEGVSEDFIVQLVPEMRAEYYPPKVDIVIQNEIATDFYIVVSGSVDVLTYNNGIEQILSKLESPAMFGEIGVMFNIPQPFTVRTKRLSQVVRISHNHFKQLVEPLIEDVKIIVSNFLQHLKGLKENELKEIPFVTDLLDETNVEAMESTEELQNSERPSQDTNRSNMVQTPAKLPKRVVLHGHHPDIKQKEDNGGKLAHLPDSMDDLLTLAEKKLGKQGTTILMADGSQVEDMNALRDNDHLYIF</sequence>